<evidence type="ECO:0000256" key="1">
    <source>
        <dbReference type="ARBA" id="ARBA00022490"/>
    </source>
</evidence>
<protein>
    <recommendedName>
        <fullName evidence="4">Molybdopterin synthase catalytic subunit</fullName>
        <ecNumber evidence="4">2.8.1.12</ecNumber>
    </recommendedName>
    <alternativeName>
        <fullName evidence="4">Common component for nitrate reductase and xanthine dehydrogenase protein H</fullName>
    </alternativeName>
    <alternativeName>
        <fullName evidence="4">Molybdenum cofactor synthesis protein 2 large subunit</fullName>
    </alternativeName>
    <alternativeName>
        <fullName evidence="4">Molybdenum cofactor synthesis protein 2B</fullName>
        <shortName evidence="4">MOCS2B</shortName>
    </alternativeName>
</protein>
<keyword evidence="3 4" id="KW-0501">Molybdenum cofactor biosynthesis</keyword>
<feature type="region of interest" description="Disordered" evidence="5">
    <location>
        <begin position="189"/>
        <end position="249"/>
    </location>
</feature>
<dbReference type="InterPro" id="IPR028888">
    <property type="entry name" value="MOCS2B_euk"/>
</dbReference>
<dbReference type="Proteomes" id="UP000241462">
    <property type="component" value="Unassembled WGS sequence"/>
</dbReference>
<dbReference type="GO" id="GO:0006777">
    <property type="term" value="P:Mo-molybdopterin cofactor biosynthetic process"/>
    <property type="evidence" value="ECO:0007669"/>
    <property type="project" value="UniProtKB-UniRule"/>
</dbReference>
<comment type="similarity">
    <text evidence="4">Belongs to the MoaE family. MOCS2B subfamily.</text>
</comment>
<accession>A0A2T2ZUS0</accession>
<dbReference type="EMBL" id="KZ678663">
    <property type="protein sequence ID" value="PSR77261.1"/>
    <property type="molecule type" value="Genomic_DNA"/>
</dbReference>
<dbReference type="InParanoid" id="A0A2T2ZUS0"/>
<comment type="function">
    <text evidence="4">Catalytic subunit of the molybdopterin synthase complex, a complex that catalyzes the conversion of precursor Z into molybdopterin. Acts by mediating the incorporation of 2 sulfur atoms from thiocarboxylated MOCS2A into precursor Z to generate a dithiolene group.</text>
</comment>
<dbReference type="Pfam" id="PF02391">
    <property type="entry name" value="MoaE"/>
    <property type="match status" value="1"/>
</dbReference>
<sequence>MADKSSAMERVGPGFYVALTHGHLDAKDIMDRVRSPEAGAIVLFAGTTRNNFNARAVKDLTYTAYAPLALQTLQNIATKLLSTSFLCTTTSSNNPADDTTNASTPATPSKSTLKAIAIIHRLGPVPIGEESILIAVSAPHRKEAWLAGEECLEQVKERAEIWKLERFDAQDGRGEEVWRANRDGAAGVRVAREGEGKSESANDEGNDTRGKAKKGYESEEAVPETMGPVRMAKRPGEKGHGPVVNTQLT</sequence>
<proteinExistence type="inferred from homology"/>
<feature type="binding site" evidence="4">
    <location>
        <begin position="163"/>
        <end position="165"/>
    </location>
    <ligand>
        <name>substrate</name>
    </ligand>
</feature>
<dbReference type="EC" id="2.8.1.12" evidence="4"/>
<keyword evidence="2 4" id="KW-0808">Transferase</keyword>
<keyword evidence="7" id="KW-1185">Reference proteome</keyword>
<comment type="subunit">
    <text evidence="4">Heterotetramer; composed of 2 small (MOCS2A) and 2 large (MOCS2B) subunits.</text>
</comment>
<dbReference type="AlphaFoldDB" id="A0A2T2ZUS0"/>
<evidence type="ECO:0000256" key="3">
    <source>
        <dbReference type="ARBA" id="ARBA00023150"/>
    </source>
</evidence>
<dbReference type="HAMAP" id="MF_03052">
    <property type="entry name" value="MOC2B"/>
    <property type="match status" value="1"/>
</dbReference>
<comment type="pathway">
    <text evidence="4">Cofactor biosynthesis; molybdopterin biosynthesis.</text>
</comment>
<dbReference type="UniPathway" id="UPA00344"/>
<evidence type="ECO:0000313" key="7">
    <source>
        <dbReference type="Proteomes" id="UP000241462"/>
    </source>
</evidence>
<feature type="binding site" evidence="4">
    <location>
        <begin position="140"/>
        <end position="141"/>
    </location>
    <ligand>
        <name>substrate</name>
    </ligand>
</feature>
<evidence type="ECO:0000256" key="4">
    <source>
        <dbReference type="HAMAP-Rule" id="MF_03052"/>
    </source>
</evidence>
<name>A0A2T2ZUS0_9PEZI</name>
<keyword evidence="1 4" id="KW-0963">Cytoplasm</keyword>
<evidence type="ECO:0000256" key="2">
    <source>
        <dbReference type="ARBA" id="ARBA00022679"/>
    </source>
</evidence>
<comment type="catalytic activity">
    <reaction evidence="4">
        <text>2 [molybdopterin-synthase sulfur-carrier protein]-C-terminal-Gly-aminoethanethioate + cyclic pyranopterin phosphate + H2O = molybdopterin + 2 [molybdopterin-synthase sulfur-carrier protein]-C-terminal Gly-Gly + 2 H(+)</text>
        <dbReference type="Rhea" id="RHEA:26333"/>
        <dbReference type="Rhea" id="RHEA-COMP:12202"/>
        <dbReference type="Rhea" id="RHEA-COMP:19907"/>
        <dbReference type="ChEBI" id="CHEBI:15377"/>
        <dbReference type="ChEBI" id="CHEBI:15378"/>
        <dbReference type="ChEBI" id="CHEBI:58698"/>
        <dbReference type="ChEBI" id="CHEBI:59648"/>
        <dbReference type="ChEBI" id="CHEBI:90778"/>
        <dbReference type="ChEBI" id="CHEBI:232372"/>
        <dbReference type="EC" id="2.8.1.12"/>
    </reaction>
</comment>
<dbReference type="InterPro" id="IPR003448">
    <property type="entry name" value="Mopterin_biosynth_MoaE"/>
</dbReference>
<dbReference type="GO" id="GO:1990140">
    <property type="term" value="C:molybdopterin synthase complex"/>
    <property type="evidence" value="ECO:0007669"/>
    <property type="project" value="UniProtKB-UniRule"/>
</dbReference>
<dbReference type="SUPFAM" id="SSF54690">
    <property type="entry name" value="Molybdopterin synthase subunit MoaE"/>
    <property type="match status" value="1"/>
</dbReference>
<dbReference type="PANTHER" id="PTHR23404">
    <property type="entry name" value="MOLYBDOPTERIN SYNTHASE RELATED"/>
    <property type="match status" value="1"/>
</dbReference>
<feature type="binding site" evidence="4">
    <location>
        <position position="156"/>
    </location>
    <ligand>
        <name>substrate</name>
    </ligand>
</feature>
<organism evidence="6 7">
    <name type="scientific">Coniella lustricola</name>
    <dbReference type="NCBI Taxonomy" id="2025994"/>
    <lineage>
        <taxon>Eukaryota</taxon>
        <taxon>Fungi</taxon>
        <taxon>Dikarya</taxon>
        <taxon>Ascomycota</taxon>
        <taxon>Pezizomycotina</taxon>
        <taxon>Sordariomycetes</taxon>
        <taxon>Sordariomycetidae</taxon>
        <taxon>Diaporthales</taxon>
        <taxon>Schizoparmaceae</taxon>
        <taxon>Coniella</taxon>
    </lineage>
</organism>
<dbReference type="Gene3D" id="3.90.1170.40">
    <property type="entry name" value="Molybdopterin biosynthesis MoaE subunit"/>
    <property type="match status" value="1"/>
</dbReference>
<evidence type="ECO:0000313" key="6">
    <source>
        <dbReference type="EMBL" id="PSR77261.1"/>
    </source>
</evidence>
<dbReference type="InterPro" id="IPR036563">
    <property type="entry name" value="MoaE_sf"/>
</dbReference>
<feature type="compositionally biased region" description="Basic and acidic residues" evidence="5">
    <location>
        <begin position="190"/>
        <end position="217"/>
    </location>
</feature>
<dbReference type="CDD" id="cd00756">
    <property type="entry name" value="MoaE"/>
    <property type="match status" value="1"/>
</dbReference>
<evidence type="ECO:0000256" key="5">
    <source>
        <dbReference type="SAM" id="MobiDB-lite"/>
    </source>
</evidence>
<dbReference type="OrthoDB" id="5531344at2759"/>
<gene>
    <name evidence="4" type="primary">cnxH</name>
    <name evidence="6" type="ORF">BD289DRAFT_445564</name>
</gene>
<dbReference type="GO" id="GO:0030366">
    <property type="term" value="F:molybdopterin synthase activity"/>
    <property type="evidence" value="ECO:0007669"/>
    <property type="project" value="UniProtKB-UniRule"/>
</dbReference>
<comment type="subcellular location">
    <subcellularLocation>
        <location evidence="4">Cytoplasm</location>
    </subcellularLocation>
</comment>
<reference evidence="6 7" key="1">
    <citation type="journal article" date="2018" name="Mycol. Prog.">
        <title>Coniella lustricola, a new species from submerged detritus.</title>
        <authorList>
            <person name="Raudabaugh D.B."/>
            <person name="Iturriaga T."/>
            <person name="Carver A."/>
            <person name="Mondo S."/>
            <person name="Pangilinan J."/>
            <person name="Lipzen A."/>
            <person name="He G."/>
            <person name="Amirebrahimi M."/>
            <person name="Grigoriev I.V."/>
            <person name="Miller A.N."/>
        </authorList>
    </citation>
    <scope>NUCLEOTIDE SEQUENCE [LARGE SCALE GENOMIC DNA]</scope>
    <source>
        <strain evidence="6 7">B22-T-1</strain>
    </source>
</reference>
<dbReference type="STRING" id="2025994.A0A2T2ZUS0"/>